<gene>
    <name evidence="2" type="ORF">O3G_MSEX011569</name>
</gene>
<evidence type="ECO:0000256" key="1">
    <source>
        <dbReference type="SAM" id="Coils"/>
    </source>
</evidence>
<accession>A0A921ZLI5</accession>
<keyword evidence="1" id="KW-0175">Coiled coil</keyword>
<feature type="coiled-coil region" evidence="1">
    <location>
        <begin position="6"/>
        <end position="71"/>
    </location>
</feature>
<dbReference type="AlphaFoldDB" id="A0A921ZLI5"/>
<keyword evidence="3" id="KW-1185">Reference proteome</keyword>
<proteinExistence type="predicted"/>
<comment type="caution">
    <text evidence="2">The sequence shown here is derived from an EMBL/GenBank/DDBJ whole genome shotgun (WGS) entry which is preliminary data.</text>
</comment>
<reference evidence="2" key="2">
    <citation type="submission" date="2020-12" db="EMBL/GenBank/DDBJ databases">
        <authorList>
            <person name="Kanost M."/>
        </authorList>
    </citation>
    <scope>NUCLEOTIDE SEQUENCE</scope>
</reference>
<dbReference type="EMBL" id="JH668635">
    <property type="protein sequence ID" value="KAG6459745.1"/>
    <property type="molecule type" value="Genomic_DNA"/>
</dbReference>
<dbReference type="Proteomes" id="UP000791440">
    <property type="component" value="Unassembled WGS sequence"/>
</dbReference>
<sequence length="148" mass="17412">MESSTVNALQTELEFYRQNQVEVEEEIRMLIADNQQLSQKVAILLKEKLENERQTQNNDEQGKETDDLRRQVAMLIKERDSLHILWQTSQKTIDALETELKAYQCYDNRSPQVKNDLNGIELETMIFLIHKNVFISLYRPISVKKKGN</sequence>
<organism evidence="2 3">
    <name type="scientific">Manduca sexta</name>
    <name type="common">Tobacco hawkmoth</name>
    <name type="synonym">Tobacco hornworm</name>
    <dbReference type="NCBI Taxonomy" id="7130"/>
    <lineage>
        <taxon>Eukaryota</taxon>
        <taxon>Metazoa</taxon>
        <taxon>Ecdysozoa</taxon>
        <taxon>Arthropoda</taxon>
        <taxon>Hexapoda</taxon>
        <taxon>Insecta</taxon>
        <taxon>Pterygota</taxon>
        <taxon>Neoptera</taxon>
        <taxon>Endopterygota</taxon>
        <taxon>Lepidoptera</taxon>
        <taxon>Glossata</taxon>
        <taxon>Ditrysia</taxon>
        <taxon>Bombycoidea</taxon>
        <taxon>Sphingidae</taxon>
        <taxon>Sphinginae</taxon>
        <taxon>Sphingini</taxon>
        <taxon>Manduca</taxon>
    </lineage>
</organism>
<protein>
    <submittedName>
        <fullName evidence="2">Uncharacterized protein</fullName>
    </submittedName>
</protein>
<reference evidence="2" key="1">
    <citation type="journal article" date="2016" name="Insect Biochem. Mol. Biol.">
        <title>Multifaceted biological insights from a draft genome sequence of the tobacco hornworm moth, Manduca sexta.</title>
        <authorList>
            <person name="Kanost M.R."/>
            <person name="Arrese E.L."/>
            <person name="Cao X."/>
            <person name="Chen Y.R."/>
            <person name="Chellapilla S."/>
            <person name="Goldsmith M.R."/>
            <person name="Grosse-Wilde E."/>
            <person name="Heckel D.G."/>
            <person name="Herndon N."/>
            <person name="Jiang H."/>
            <person name="Papanicolaou A."/>
            <person name="Qu J."/>
            <person name="Soulages J.L."/>
            <person name="Vogel H."/>
            <person name="Walters J."/>
            <person name="Waterhouse R.M."/>
            <person name="Ahn S.J."/>
            <person name="Almeida F.C."/>
            <person name="An C."/>
            <person name="Aqrawi P."/>
            <person name="Bretschneider A."/>
            <person name="Bryant W.B."/>
            <person name="Bucks S."/>
            <person name="Chao H."/>
            <person name="Chevignon G."/>
            <person name="Christen J.M."/>
            <person name="Clarke D.F."/>
            <person name="Dittmer N.T."/>
            <person name="Ferguson L.C.F."/>
            <person name="Garavelou S."/>
            <person name="Gordon K.H.J."/>
            <person name="Gunaratna R.T."/>
            <person name="Han Y."/>
            <person name="Hauser F."/>
            <person name="He Y."/>
            <person name="Heidel-Fischer H."/>
            <person name="Hirsh A."/>
            <person name="Hu Y."/>
            <person name="Jiang H."/>
            <person name="Kalra D."/>
            <person name="Klinner C."/>
            <person name="Konig C."/>
            <person name="Kovar C."/>
            <person name="Kroll A.R."/>
            <person name="Kuwar S.S."/>
            <person name="Lee S.L."/>
            <person name="Lehman R."/>
            <person name="Li K."/>
            <person name="Li Z."/>
            <person name="Liang H."/>
            <person name="Lovelace S."/>
            <person name="Lu Z."/>
            <person name="Mansfield J.H."/>
            <person name="McCulloch K.J."/>
            <person name="Mathew T."/>
            <person name="Morton B."/>
            <person name="Muzny D.M."/>
            <person name="Neunemann D."/>
            <person name="Ongeri F."/>
            <person name="Pauchet Y."/>
            <person name="Pu L.L."/>
            <person name="Pyrousis I."/>
            <person name="Rao X.J."/>
            <person name="Redding A."/>
            <person name="Roesel C."/>
            <person name="Sanchez-Gracia A."/>
            <person name="Schaack S."/>
            <person name="Shukla A."/>
            <person name="Tetreau G."/>
            <person name="Wang Y."/>
            <person name="Xiong G.H."/>
            <person name="Traut W."/>
            <person name="Walsh T.K."/>
            <person name="Worley K.C."/>
            <person name="Wu D."/>
            <person name="Wu W."/>
            <person name="Wu Y.Q."/>
            <person name="Zhang X."/>
            <person name="Zou Z."/>
            <person name="Zucker H."/>
            <person name="Briscoe A.D."/>
            <person name="Burmester T."/>
            <person name="Clem R.J."/>
            <person name="Feyereisen R."/>
            <person name="Grimmelikhuijzen C.J.P."/>
            <person name="Hamodrakas S.J."/>
            <person name="Hansson B.S."/>
            <person name="Huguet E."/>
            <person name="Jermiin L.S."/>
            <person name="Lan Q."/>
            <person name="Lehman H.K."/>
            <person name="Lorenzen M."/>
            <person name="Merzendorfer H."/>
            <person name="Michalopoulos I."/>
            <person name="Morton D.B."/>
            <person name="Muthukrishnan S."/>
            <person name="Oakeshott J.G."/>
            <person name="Palmer W."/>
            <person name="Park Y."/>
            <person name="Passarelli A.L."/>
            <person name="Rozas J."/>
            <person name="Schwartz L.M."/>
            <person name="Smith W."/>
            <person name="Southgate A."/>
            <person name="Vilcinskas A."/>
            <person name="Vogt R."/>
            <person name="Wang P."/>
            <person name="Werren J."/>
            <person name="Yu X.Q."/>
            <person name="Zhou J.J."/>
            <person name="Brown S.J."/>
            <person name="Scherer S.E."/>
            <person name="Richards S."/>
            <person name="Blissard G.W."/>
        </authorList>
    </citation>
    <scope>NUCLEOTIDE SEQUENCE</scope>
</reference>
<evidence type="ECO:0000313" key="3">
    <source>
        <dbReference type="Proteomes" id="UP000791440"/>
    </source>
</evidence>
<evidence type="ECO:0000313" key="2">
    <source>
        <dbReference type="EMBL" id="KAG6459745.1"/>
    </source>
</evidence>
<name>A0A921ZLI5_MANSE</name>